<dbReference type="InterPro" id="IPR029072">
    <property type="entry name" value="YebC-like"/>
</dbReference>
<dbReference type="AlphaFoldDB" id="A0A1G2SC88"/>
<gene>
    <name evidence="7" type="ORF">A2675_01595</name>
</gene>
<dbReference type="STRING" id="1802723.A2675_01595"/>
<feature type="region of interest" description="Disordered" evidence="4">
    <location>
        <begin position="1"/>
        <end position="21"/>
    </location>
</feature>
<dbReference type="EMBL" id="MHUS01000005">
    <property type="protein sequence ID" value="OHA82001.1"/>
    <property type="molecule type" value="Genomic_DNA"/>
</dbReference>
<dbReference type="PANTHER" id="PTHR12532:SF0">
    <property type="entry name" value="TRANSLATIONAL ACTIVATOR OF CYTOCHROME C OXIDASE 1"/>
    <property type="match status" value="1"/>
</dbReference>
<name>A0A1G2SC88_9BACT</name>
<reference evidence="7 8" key="1">
    <citation type="journal article" date="2016" name="Nat. Commun.">
        <title>Thousands of microbial genomes shed light on interconnected biogeochemical processes in an aquifer system.</title>
        <authorList>
            <person name="Anantharaman K."/>
            <person name="Brown C.T."/>
            <person name="Hug L.A."/>
            <person name="Sharon I."/>
            <person name="Castelle C.J."/>
            <person name="Probst A.J."/>
            <person name="Thomas B.C."/>
            <person name="Singh A."/>
            <person name="Wilkins M.J."/>
            <person name="Karaoz U."/>
            <person name="Brodie E.L."/>
            <person name="Williams K.H."/>
            <person name="Hubbard S.S."/>
            <person name="Banfield J.F."/>
        </authorList>
    </citation>
    <scope>NUCLEOTIDE SEQUENCE [LARGE SCALE GENOMIC DNA]</scope>
</reference>
<protein>
    <recommendedName>
        <fullName evidence="9">Transcriptional regulator</fullName>
    </recommendedName>
</protein>
<keyword evidence="2" id="KW-0805">Transcription regulation</keyword>
<evidence type="ECO:0000259" key="6">
    <source>
        <dbReference type="Pfam" id="PF20772"/>
    </source>
</evidence>
<evidence type="ECO:0000256" key="1">
    <source>
        <dbReference type="ARBA" id="ARBA00008724"/>
    </source>
</evidence>
<dbReference type="Gene3D" id="1.10.10.200">
    <property type="match status" value="1"/>
</dbReference>
<feature type="domain" description="TACO1/YebC-like N-terminal" evidence="6">
    <location>
        <begin position="5"/>
        <end position="74"/>
    </location>
</feature>
<dbReference type="Pfam" id="PF20772">
    <property type="entry name" value="TACO1_YebC_N"/>
    <property type="match status" value="1"/>
</dbReference>
<evidence type="ECO:0008006" key="9">
    <source>
        <dbReference type="Google" id="ProtNLM"/>
    </source>
</evidence>
<evidence type="ECO:0000259" key="5">
    <source>
        <dbReference type="Pfam" id="PF01709"/>
    </source>
</evidence>
<proteinExistence type="inferred from homology"/>
<evidence type="ECO:0000256" key="3">
    <source>
        <dbReference type="ARBA" id="ARBA00023163"/>
    </source>
</evidence>
<evidence type="ECO:0000256" key="2">
    <source>
        <dbReference type="ARBA" id="ARBA00023015"/>
    </source>
</evidence>
<dbReference type="Gene3D" id="3.30.70.980">
    <property type="match status" value="1"/>
</dbReference>
<organism evidence="7 8">
    <name type="scientific">Candidatus Yonathbacteria bacterium RIFCSPHIGHO2_01_FULL_51_10</name>
    <dbReference type="NCBI Taxonomy" id="1802723"/>
    <lineage>
        <taxon>Bacteria</taxon>
        <taxon>Candidatus Yonathiibacteriota</taxon>
    </lineage>
</organism>
<dbReference type="InterPro" id="IPR017856">
    <property type="entry name" value="Integrase-like_N"/>
</dbReference>
<dbReference type="InterPro" id="IPR048300">
    <property type="entry name" value="TACO1_YebC-like_2nd/3rd_dom"/>
</dbReference>
<feature type="domain" description="TACO1/YebC-like second and third" evidence="5">
    <location>
        <begin position="80"/>
        <end position="135"/>
    </location>
</feature>
<sequence length="180" mass="19240">MSGHNKWSQIKRQKGATDAKKSKVFGKFARLIASESKKSNGNTNDPALRAVIEKAKGVNMPADNIDRAVKKGLGGDAGNMEHVQYEAYGPGGAALIIEGLTDSKNRTAQDVKHILSKNGSALAAIGSATWAFTKTADGWAPQTETELSKEDASALEHLIDALEENDDVQDVFTNAVFPDE</sequence>
<evidence type="ECO:0000313" key="8">
    <source>
        <dbReference type="Proteomes" id="UP000176997"/>
    </source>
</evidence>
<dbReference type="InterPro" id="IPR049083">
    <property type="entry name" value="TACO1_YebC_N"/>
</dbReference>
<dbReference type="PANTHER" id="PTHR12532">
    <property type="entry name" value="TRANSLATIONAL ACTIVATOR OF CYTOCHROME C OXIDASE 1"/>
    <property type="match status" value="1"/>
</dbReference>
<dbReference type="GO" id="GO:0005829">
    <property type="term" value="C:cytosol"/>
    <property type="evidence" value="ECO:0007669"/>
    <property type="project" value="TreeGrafter"/>
</dbReference>
<comment type="similarity">
    <text evidence="1">Belongs to the TACO1 family.</text>
</comment>
<comment type="caution">
    <text evidence="7">The sequence shown here is derived from an EMBL/GenBank/DDBJ whole genome shotgun (WGS) entry which is preliminary data.</text>
</comment>
<accession>A0A1G2SC88</accession>
<dbReference type="InterPro" id="IPR002876">
    <property type="entry name" value="Transcrip_reg_TACO1-like"/>
</dbReference>
<dbReference type="InterPro" id="IPR026564">
    <property type="entry name" value="Transcrip_reg_TACO1-like_dom3"/>
</dbReference>
<feature type="domain" description="TACO1/YebC-like second and third" evidence="5">
    <location>
        <begin position="138"/>
        <end position="175"/>
    </location>
</feature>
<keyword evidence="3" id="KW-0804">Transcription</keyword>
<dbReference type="Pfam" id="PF01709">
    <property type="entry name" value="Transcrip_reg"/>
    <property type="match status" value="2"/>
</dbReference>
<evidence type="ECO:0000256" key="4">
    <source>
        <dbReference type="SAM" id="MobiDB-lite"/>
    </source>
</evidence>
<dbReference type="SUPFAM" id="SSF75625">
    <property type="entry name" value="YebC-like"/>
    <property type="match status" value="1"/>
</dbReference>
<dbReference type="Proteomes" id="UP000176997">
    <property type="component" value="Unassembled WGS sequence"/>
</dbReference>
<evidence type="ECO:0000313" key="7">
    <source>
        <dbReference type="EMBL" id="OHA82001.1"/>
    </source>
</evidence>